<comment type="caution">
    <text evidence="2">The sequence shown here is derived from an EMBL/GenBank/DDBJ whole genome shotgun (WGS) entry which is preliminary data.</text>
</comment>
<feature type="non-terminal residue" evidence="2">
    <location>
        <position position="233"/>
    </location>
</feature>
<dbReference type="InterPro" id="IPR036291">
    <property type="entry name" value="NAD(P)-bd_dom_sf"/>
</dbReference>
<protein>
    <recommendedName>
        <fullName evidence="1">NAD-dependent epimerase/dehydratase domain-containing protein</fullName>
    </recommendedName>
</protein>
<dbReference type="Gene3D" id="3.40.50.720">
    <property type="entry name" value="NAD(P)-binding Rossmann-like Domain"/>
    <property type="match status" value="1"/>
</dbReference>
<feature type="domain" description="NAD-dependent epimerase/dehydratase" evidence="1">
    <location>
        <begin position="4"/>
        <end position="120"/>
    </location>
</feature>
<dbReference type="Pfam" id="PF01370">
    <property type="entry name" value="Epimerase"/>
    <property type="match status" value="1"/>
</dbReference>
<reference evidence="2" key="1">
    <citation type="journal article" date="2014" name="Front. Microbiol.">
        <title>High frequency of phylogenetically diverse reductive dehalogenase-homologous genes in deep subseafloor sedimentary metagenomes.</title>
        <authorList>
            <person name="Kawai M."/>
            <person name="Futagami T."/>
            <person name="Toyoda A."/>
            <person name="Takaki Y."/>
            <person name="Nishi S."/>
            <person name="Hori S."/>
            <person name="Arai W."/>
            <person name="Tsubouchi T."/>
            <person name="Morono Y."/>
            <person name="Uchiyama I."/>
            <person name="Ito T."/>
            <person name="Fujiyama A."/>
            <person name="Inagaki F."/>
            <person name="Takami H."/>
        </authorList>
    </citation>
    <scope>NUCLEOTIDE SEQUENCE</scope>
    <source>
        <strain evidence="2">Expedition CK06-06</strain>
    </source>
</reference>
<evidence type="ECO:0000313" key="2">
    <source>
        <dbReference type="EMBL" id="GAH27001.1"/>
    </source>
</evidence>
<dbReference type="AlphaFoldDB" id="X1E178"/>
<sequence>MANVLITGGSGFLGMALTERLLEKGHRIYSVSRHPPEPAENLIPLVGDITKPNLGLEEAPPDISAVHHLAAIHRLGEDTKEQIWETNVLGTKEVLDFCTKYGISHLYFTSTAYTQGRNTYERSKAFCEWMIKRSDIPKITVFKPSIVMGTKQHFYPGHFSQFVGLVIKIHKRSDIMRRKIEGKLRLPVIEPVLRIKANPGGKLNLISIDAVADAMSGIDKPRTYSLTHPDPPT</sequence>
<dbReference type="InterPro" id="IPR001509">
    <property type="entry name" value="Epimerase_deHydtase"/>
</dbReference>
<name>X1E178_9ZZZZ</name>
<dbReference type="SUPFAM" id="SSF51735">
    <property type="entry name" value="NAD(P)-binding Rossmann-fold domains"/>
    <property type="match status" value="1"/>
</dbReference>
<organism evidence="2">
    <name type="scientific">marine sediment metagenome</name>
    <dbReference type="NCBI Taxonomy" id="412755"/>
    <lineage>
        <taxon>unclassified sequences</taxon>
        <taxon>metagenomes</taxon>
        <taxon>ecological metagenomes</taxon>
    </lineage>
</organism>
<gene>
    <name evidence="2" type="ORF">S03H2_02720</name>
</gene>
<proteinExistence type="predicted"/>
<dbReference type="PANTHER" id="PTHR43245">
    <property type="entry name" value="BIFUNCTIONAL POLYMYXIN RESISTANCE PROTEIN ARNA"/>
    <property type="match status" value="1"/>
</dbReference>
<dbReference type="EMBL" id="BARU01000942">
    <property type="protein sequence ID" value="GAH27001.1"/>
    <property type="molecule type" value="Genomic_DNA"/>
</dbReference>
<evidence type="ECO:0000259" key="1">
    <source>
        <dbReference type="Pfam" id="PF01370"/>
    </source>
</evidence>
<dbReference type="InterPro" id="IPR050177">
    <property type="entry name" value="Lipid_A_modif_metabolic_enz"/>
</dbReference>
<accession>X1E178</accession>